<feature type="chain" id="PRO_5046483949" evidence="1">
    <location>
        <begin position="21"/>
        <end position="208"/>
    </location>
</feature>
<organism evidence="2 3">
    <name type="scientific">Duganella dendranthematis</name>
    <dbReference type="NCBI Taxonomy" id="2728021"/>
    <lineage>
        <taxon>Bacteria</taxon>
        <taxon>Pseudomonadati</taxon>
        <taxon>Pseudomonadota</taxon>
        <taxon>Betaproteobacteria</taxon>
        <taxon>Burkholderiales</taxon>
        <taxon>Oxalobacteraceae</taxon>
        <taxon>Telluria group</taxon>
        <taxon>Duganella</taxon>
    </lineage>
</organism>
<sequence>MKNRLAQLIFLAFFQSTALAQSSLEPCRKDFIDAYHVGVNKVIDDAVAVPSSLQLTTFPSFQAESGLRLVASKVYFVEFQTSFWGDSYVVDRKGNGRMDFTKPRTVAKSRSAPLSSDTAQRIGRAYSKAITEATQSGRMGLDGTAYVLSTGKGDCAWAWSPEPNSQNGQLIELMRRLETHTKFSSLIDLQRSEKSIIQLLNTIERVGK</sequence>
<name>A0ABX6ME83_9BURK</name>
<keyword evidence="1" id="KW-0732">Signal</keyword>
<evidence type="ECO:0000313" key="2">
    <source>
        <dbReference type="EMBL" id="QJD92650.1"/>
    </source>
</evidence>
<evidence type="ECO:0000256" key="1">
    <source>
        <dbReference type="SAM" id="SignalP"/>
    </source>
</evidence>
<dbReference type="EMBL" id="CP051684">
    <property type="protein sequence ID" value="QJD92650.1"/>
    <property type="molecule type" value="Genomic_DNA"/>
</dbReference>
<proteinExistence type="predicted"/>
<gene>
    <name evidence="2" type="ORF">HH213_22700</name>
</gene>
<accession>A0ABX6ME83</accession>
<keyword evidence="3" id="KW-1185">Reference proteome</keyword>
<dbReference type="Proteomes" id="UP000503117">
    <property type="component" value="Chromosome"/>
</dbReference>
<protein>
    <submittedName>
        <fullName evidence="2">Uncharacterized protein</fullName>
    </submittedName>
</protein>
<dbReference type="RefSeq" id="WP_169113734.1">
    <property type="nucleotide sequence ID" value="NZ_CP051684.1"/>
</dbReference>
<evidence type="ECO:0000313" key="3">
    <source>
        <dbReference type="Proteomes" id="UP000503117"/>
    </source>
</evidence>
<reference evidence="2 3" key="1">
    <citation type="submission" date="2020-04" db="EMBL/GenBank/DDBJ databases">
        <title>Genome sequencing of novel species.</title>
        <authorList>
            <person name="Heo J."/>
            <person name="Kim S.-J."/>
            <person name="Kim J.-S."/>
            <person name="Hong S.-B."/>
            <person name="Kwon S.-W."/>
        </authorList>
    </citation>
    <scope>NUCLEOTIDE SEQUENCE [LARGE SCALE GENOMIC DNA]</scope>
    <source>
        <strain evidence="2 3">AF9R3</strain>
    </source>
</reference>
<feature type="signal peptide" evidence="1">
    <location>
        <begin position="1"/>
        <end position="20"/>
    </location>
</feature>